<dbReference type="Gene3D" id="1.25.40.10">
    <property type="entry name" value="Tetratricopeptide repeat domain"/>
    <property type="match status" value="1"/>
</dbReference>
<accession>A0A6N7Q2R8</accession>
<gene>
    <name evidence="1" type="ORF">GF068_35065</name>
</gene>
<sequence>MHHAVELFVSSAPGDQAIREELCARLAAFVDAGIVREAVPAAPPPDMRSRLRTADVIVVLVSPEGLKPGAIVESTLREGLVMERDKRAVVIPLRARSGAEEQAGLLSDRTIYPRDGRALDAAEDHEGIFREAIAGVLTGVTLCHVMVGDYLLEDEREAAAAASFQRGLAIAERLAGDTPDDQDHHSLVALTRDRYADALLAAGDGQGALVAYKEALVVRERLANDAPENITRRRALARCHESIGEVLRAMGEKPDALAAYRACLVLRQELADATFDDDARRDLYATYGRIGHVLRAMGDHRGALEAFRTGLGLAAALAAEQPDMATVQGDHALFCFRAATVLAEGTSAERLEARSLLRRALAIYRVLEERSLLTEAQAIWPPAVEAMLTTLGT</sequence>
<comment type="caution">
    <text evidence="1">The sequence shown here is derived from an EMBL/GenBank/DDBJ whole genome shotgun (WGS) entry which is preliminary data.</text>
</comment>
<dbReference type="SMART" id="SM00028">
    <property type="entry name" value="TPR"/>
    <property type="match status" value="3"/>
</dbReference>
<protein>
    <recommendedName>
        <fullName evidence="3">Tetratricopeptide repeat protein</fullName>
    </recommendedName>
</protein>
<reference evidence="1 2" key="1">
    <citation type="submission" date="2019-10" db="EMBL/GenBank/DDBJ databases">
        <title>A soil myxobacterium in the family Polyangiaceae.</title>
        <authorList>
            <person name="Li Y."/>
            <person name="Wang J."/>
        </authorList>
    </citation>
    <scope>NUCLEOTIDE SEQUENCE [LARGE SCALE GENOMIC DNA]</scope>
    <source>
        <strain evidence="1 2">DSM 14734</strain>
    </source>
</reference>
<organism evidence="1 2">
    <name type="scientific">Polyangium spumosum</name>
    <dbReference type="NCBI Taxonomy" id="889282"/>
    <lineage>
        <taxon>Bacteria</taxon>
        <taxon>Pseudomonadati</taxon>
        <taxon>Myxococcota</taxon>
        <taxon>Polyangia</taxon>
        <taxon>Polyangiales</taxon>
        <taxon>Polyangiaceae</taxon>
        <taxon>Polyangium</taxon>
    </lineage>
</organism>
<keyword evidence="2" id="KW-1185">Reference proteome</keyword>
<proteinExistence type="predicted"/>
<dbReference type="SUPFAM" id="SSF48452">
    <property type="entry name" value="TPR-like"/>
    <property type="match status" value="1"/>
</dbReference>
<dbReference type="EMBL" id="WJIE01000015">
    <property type="protein sequence ID" value="MRG97110.1"/>
    <property type="molecule type" value="Genomic_DNA"/>
</dbReference>
<dbReference type="InterPro" id="IPR019734">
    <property type="entry name" value="TPR_rpt"/>
</dbReference>
<name>A0A6N7Q2R8_9BACT</name>
<dbReference type="Proteomes" id="UP000440224">
    <property type="component" value="Unassembled WGS sequence"/>
</dbReference>
<dbReference type="InterPro" id="IPR011990">
    <property type="entry name" value="TPR-like_helical_dom_sf"/>
</dbReference>
<evidence type="ECO:0000313" key="2">
    <source>
        <dbReference type="Proteomes" id="UP000440224"/>
    </source>
</evidence>
<evidence type="ECO:0008006" key="3">
    <source>
        <dbReference type="Google" id="ProtNLM"/>
    </source>
</evidence>
<dbReference type="AlphaFoldDB" id="A0A6N7Q2R8"/>
<evidence type="ECO:0000313" key="1">
    <source>
        <dbReference type="EMBL" id="MRG97110.1"/>
    </source>
</evidence>